<accession>A0A067CPL3</accession>
<name>A0A067CPL3_SAPPC</name>
<dbReference type="Gene3D" id="1.25.40.20">
    <property type="entry name" value="Ankyrin repeat-containing domain"/>
    <property type="match status" value="3"/>
</dbReference>
<reference evidence="1 2" key="1">
    <citation type="journal article" date="2013" name="PLoS Genet.">
        <title>Distinctive expansion of potential virulence genes in the genome of the oomycete fish pathogen Saprolegnia parasitica.</title>
        <authorList>
            <person name="Jiang R.H."/>
            <person name="de Bruijn I."/>
            <person name="Haas B.J."/>
            <person name="Belmonte R."/>
            <person name="Lobach L."/>
            <person name="Christie J."/>
            <person name="van den Ackerveken G."/>
            <person name="Bottin A."/>
            <person name="Bulone V."/>
            <person name="Diaz-Moreno S.M."/>
            <person name="Dumas B."/>
            <person name="Fan L."/>
            <person name="Gaulin E."/>
            <person name="Govers F."/>
            <person name="Grenville-Briggs L.J."/>
            <person name="Horner N.R."/>
            <person name="Levin J.Z."/>
            <person name="Mammella M."/>
            <person name="Meijer H.J."/>
            <person name="Morris P."/>
            <person name="Nusbaum C."/>
            <person name="Oome S."/>
            <person name="Phillips A.J."/>
            <person name="van Rooyen D."/>
            <person name="Rzeszutek E."/>
            <person name="Saraiva M."/>
            <person name="Secombes C.J."/>
            <person name="Seidl M.F."/>
            <person name="Snel B."/>
            <person name="Stassen J.H."/>
            <person name="Sykes S."/>
            <person name="Tripathy S."/>
            <person name="van den Berg H."/>
            <person name="Vega-Arreguin J.C."/>
            <person name="Wawra S."/>
            <person name="Young S.K."/>
            <person name="Zeng Q."/>
            <person name="Dieguez-Uribeondo J."/>
            <person name="Russ C."/>
            <person name="Tyler B.M."/>
            <person name="van West P."/>
        </authorList>
    </citation>
    <scope>NUCLEOTIDE SEQUENCE [LARGE SCALE GENOMIC DNA]</scope>
    <source>
        <strain evidence="1 2">CBS 223.65</strain>
    </source>
</reference>
<dbReference type="AlphaFoldDB" id="A0A067CPL3"/>
<evidence type="ECO:0000313" key="2">
    <source>
        <dbReference type="Proteomes" id="UP000030745"/>
    </source>
</evidence>
<dbReference type="Proteomes" id="UP000030745">
    <property type="component" value="Unassembled WGS sequence"/>
</dbReference>
<dbReference type="GeneID" id="24124895"/>
<dbReference type="RefSeq" id="XP_012196306.1">
    <property type="nucleotide sequence ID" value="XM_012340916.1"/>
</dbReference>
<dbReference type="PANTHER" id="PTHR46586:SF3">
    <property type="entry name" value="ANKYRIN REPEAT-CONTAINING PROTEIN"/>
    <property type="match status" value="1"/>
</dbReference>
<dbReference type="PANTHER" id="PTHR46586">
    <property type="entry name" value="ANKYRIN REPEAT-CONTAINING PROTEIN"/>
    <property type="match status" value="1"/>
</dbReference>
<dbReference type="SUPFAM" id="SSF48403">
    <property type="entry name" value="Ankyrin repeat"/>
    <property type="match status" value="1"/>
</dbReference>
<protein>
    <submittedName>
        <fullName evidence="1">Uncharacterized protein</fullName>
    </submittedName>
</protein>
<sequence>MATFVDAVLHQPELAAVVFGYQHGVYEDVVSRFRDFHRLVDFMQLPDDPCWDDEYPPNTIGVRTLCLNVLNTRDPRFPLHFAILQGDLAATKRILRCRPDLAYQEAIQAAIKQDHLDIATYLLEQRVTQVPELNRNFDDEYHGRPSRLLDDWLPSCRSTLYKNDASILALLWAHRQRDWDSDSLVPIALQAYALEALGFLIAHLPPSGLRGALDPVARQGHLPLVKTLHARGLSCTTKAMDRAAANGHLDVVTFLHEKRSEGCTTEAMDWAAANGHLDVVTFLHEKRSEGCTTEAMDRAAVSGHLDVVTFLHEKRSEGCTTKAMDRAAFNGHLDVVTFLHEKRTEGCTMAALSGATVEGHLDVVRFLVAHRDEGASCVILDSAAAEGELDIVTYLNELGRFPCTTSAVDEAAKNGHLDVVDYLLTHRREGGSRDDAVRGALDNGHIEIVQRLVAAGYPLPTTNRSIKRVMRKPGALALLQLYVAQGVPLPSSSAKHVQKYGGDDIAQLYLQHAPAALSPKYPIPVIWQYGLDEIETALFNKDLDLISEQWTRDSEEGPFPSCMNTSS</sequence>
<organism evidence="1 2">
    <name type="scientific">Saprolegnia parasitica (strain CBS 223.65)</name>
    <dbReference type="NCBI Taxonomy" id="695850"/>
    <lineage>
        <taxon>Eukaryota</taxon>
        <taxon>Sar</taxon>
        <taxon>Stramenopiles</taxon>
        <taxon>Oomycota</taxon>
        <taxon>Saprolegniomycetes</taxon>
        <taxon>Saprolegniales</taxon>
        <taxon>Saprolegniaceae</taxon>
        <taxon>Saprolegnia</taxon>
    </lineage>
</organism>
<dbReference type="VEuPathDB" id="FungiDB:SPRG_02340"/>
<dbReference type="InterPro" id="IPR036770">
    <property type="entry name" value="Ankyrin_rpt-contain_sf"/>
</dbReference>
<dbReference type="Pfam" id="PF12796">
    <property type="entry name" value="Ank_2"/>
    <property type="match status" value="1"/>
</dbReference>
<proteinExistence type="predicted"/>
<dbReference type="InterPro" id="IPR052050">
    <property type="entry name" value="SecEffector_AnkRepeat"/>
</dbReference>
<dbReference type="KEGG" id="spar:SPRG_02340"/>
<dbReference type="OrthoDB" id="194358at2759"/>
<dbReference type="STRING" id="695850.A0A067CPL3"/>
<dbReference type="EMBL" id="KK583194">
    <property type="protein sequence ID" value="KDO32639.1"/>
    <property type="molecule type" value="Genomic_DNA"/>
</dbReference>
<dbReference type="InterPro" id="IPR002110">
    <property type="entry name" value="Ankyrin_rpt"/>
</dbReference>
<keyword evidence="2" id="KW-1185">Reference proteome</keyword>
<evidence type="ECO:0000313" key="1">
    <source>
        <dbReference type="EMBL" id="KDO32639.1"/>
    </source>
</evidence>
<gene>
    <name evidence="1" type="ORF">SPRG_02340</name>
</gene>